<dbReference type="AlphaFoldDB" id="A0A2P2PXC9"/>
<organism evidence="1">
    <name type="scientific">Rhizophora mucronata</name>
    <name type="common">Asiatic mangrove</name>
    <dbReference type="NCBI Taxonomy" id="61149"/>
    <lineage>
        <taxon>Eukaryota</taxon>
        <taxon>Viridiplantae</taxon>
        <taxon>Streptophyta</taxon>
        <taxon>Embryophyta</taxon>
        <taxon>Tracheophyta</taxon>
        <taxon>Spermatophyta</taxon>
        <taxon>Magnoliopsida</taxon>
        <taxon>eudicotyledons</taxon>
        <taxon>Gunneridae</taxon>
        <taxon>Pentapetalae</taxon>
        <taxon>rosids</taxon>
        <taxon>fabids</taxon>
        <taxon>Malpighiales</taxon>
        <taxon>Rhizophoraceae</taxon>
        <taxon>Rhizophora</taxon>
    </lineage>
</organism>
<reference evidence="1" key="1">
    <citation type="submission" date="2018-02" db="EMBL/GenBank/DDBJ databases">
        <title>Rhizophora mucronata_Transcriptome.</title>
        <authorList>
            <person name="Meera S.P."/>
            <person name="Sreeshan A."/>
            <person name="Augustine A."/>
        </authorList>
    </citation>
    <scope>NUCLEOTIDE SEQUENCE</scope>
    <source>
        <tissue evidence="1">Leaf</tissue>
    </source>
</reference>
<sequence length="61" mass="7081">MNSRSRVQRNNLFVKNKITLHSLDLPHILQSQDFGSGLFSFFMNNKTLLIMNPIPGINQFF</sequence>
<evidence type="ECO:0000313" key="1">
    <source>
        <dbReference type="EMBL" id="MBX59299.1"/>
    </source>
</evidence>
<protein>
    <submittedName>
        <fullName evidence="1">Uncharacterized protein</fullName>
    </submittedName>
</protein>
<name>A0A2P2PXC9_RHIMU</name>
<dbReference type="EMBL" id="GGEC01078815">
    <property type="protein sequence ID" value="MBX59299.1"/>
    <property type="molecule type" value="Transcribed_RNA"/>
</dbReference>
<proteinExistence type="predicted"/>
<accession>A0A2P2PXC9</accession>